<evidence type="ECO:0000256" key="3">
    <source>
        <dbReference type="ARBA" id="ARBA00022840"/>
    </source>
</evidence>
<name>B2VAW1_ERWT9</name>
<dbReference type="GO" id="GO:0005886">
    <property type="term" value="C:plasma membrane"/>
    <property type="evidence" value="ECO:0007669"/>
    <property type="project" value="TreeGrafter"/>
</dbReference>
<dbReference type="GO" id="GO:0016887">
    <property type="term" value="F:ATP hydrolysis activity"/>
    <property type="evidence" value="ECO:0007669"/>
    <property type="project" value="TreeGrafter"/>
</dbReference>
<keyword evidence="6" id="KW-1185">Reference proteome</keyword>
<keyword evidence="3" id="KW-0067">ATP-binding</keyword>
<evidence type="ECO:0000259" key="4">
    <source>
        <dbReference type="Pfam" id="PF00437"/>
    </source>
</evidence>
<dbReference type="RefSeq" id="WP_012443221.1">
    <property type="nucleotide sequence ID" value="NC_010697.1"/>
</dbReference>
<dbReference type="Gene3D" id="3.30.450.90">
    <property type="match status" value="1"/>
</dbReference>
<dbReference type="SUPFAM" id="SSF52540">
    <property type="entry name" value="P-loop containing nucleoside triphosphate hydrolases"/>
    <property type="match status" value="1"/>
</dbReference>
<dbReference type="Gene3D" id="3.40.50.300">
    <property type="entry name" value="P-loop containing nucleotide triphosphate hydrolases"/>
    <property type="match status" value="1"/>
</dbReference>
<evidence type="ECO:0000256" key="1">
    <source>
        <dbReference type="ARBA" id="ARBA00006611"/>
    </source>
</evidence>
<reference evidence="5 6" key="1">
    <citation type="journal article" date="2008" name="Environ. Microbiol.">
        <title>The genome of Erwinia tasmaniensis strain Et1/99, a non-pathogenic bacterium in the genus Erwinia.</title>
        <authorList>
            <person name="Kube M."/>
            <person name="Migdoll A.M."/>
            <person name="Mueller I."/>
            <person name="Kuhl H."/>
            <person name="Beck A."/>
            <person name="Reinhardt R."/>
            <person name="Geider K."/>
        </authorList>
    </citation>
    <scope>NUCLEOTIDE SEQUENCE [LARGE SCALE GENOMIC DNA]</scope>
    <source>
        <strain evidence="6">DSM 17950 / CFBP 7177 / CIP 109463 / NCPPB 4357 / Et1/99</strain>
        <plasmid evidence="6">pET49</plasmid>
    </source>
</reference>
<keyword evidence="5" id="KW-0614">Plasmid</keyword>
<dbReference type="KEGG" id="eta:ETA_pET490220"/>
<protein>
    <submittedName>
        <fullName evidence="5">Type IV pilus protein</fullName>
    </submittedName>
</protein>
<dbReference type="GO" id="GO:0005524">
    <property type="term" value="F:ATP binding"/>
    <property type="evidence" value="ECO:0007669"/>
    <property type="project" value="UniProtKB-KW"/>
</dbReference>
<dbReference type="EMBL" id="CU468131">
    <property type="protein sequence ID" value="CAO94864.1"/>
    <property type="molecule type" value="Genomic_DNA"/>
</dbReference>
<proteinExistence type="inferred from homology"/>
<dbReference type="PANTHER" id="PTHR30258:SF3">
    <property type="entry name" value="SLL1921 PROTEIN"/>
    <property type="match status" value="1"/>
</dbReference>
<accession>B2VAW1</accession>
<dbReference type="OrthoDB" id="5790493at2"/>
<organism evidence="5 6">
    <name type="scientific">Erwinia tasmaniensis (strain DSM 17950 / CFBP 7177 / CIP 109463 / NCPPB 4357 / Et1/99)</name>
    <dbReference type="NCBI Taxonomy" id="465817"/>
    <lineage>
        <taxon>Bacteria</taxon>
        <taxon>Pseudomonadati</taxon>
        <taxon>Pseudomonadota</taxon>
        <taxon>Gammaproteobacteria</taxon>
        <taxon>Enterobacterales</taxon>
        <taxon>Erwiniaceae</taxon>
        <taxon>Erwinia</taxon>
    </lineage>
</organism>
<evidence type="ECO:0000256" key="2">
    <source>
        <dbReference type="ARBA" id="ARBA00022741"/>
    </source>
</evidence>
<sequence length="505" mass="56406">MTQISEKTHSLVSLPVRENGSHFSMTLRESMRLIRDEQNQDYSLYVLHELGQSTEYFELRQQLRKNEIDIQVVWCDRAEIEKLSHQFSDSGDETEGSSDYQNLNLTLIADATAQRGSDIHFRIESRFTRVLYRIDGNMRQVRTESVEWGTRLVNTLYNSMSEEQSHTSLSYTEPCDARVKEQFVNGYGLSTIRFASRPGGQGRLAVALRLVSRRKQTLNFNQLGLRPAEENTLRRTLTSSGATLFSGPTGHGKSTVCQCSAEWLAAEDPGENILSVEDPIESPIDGVFQTPKGKQTYAEGVENLLRMDPDRLYVGEIRSPAAANAVIEAVNTGTPLLSTIHTNSAADILHRLRGFGVDNDLLFDPTIVSGLVGLRLVPLLCNECKIPWHEGRSSVSPVMQEMVESHADISKVYLRRPGGCSCCGGTGIKGRTAVFEVIETDNVFMRIYNVKGKLAAYLDWIDKGGVTLCQNLTNLINEGLTDPVWAHRRICNLDRDTRLKAGAEM</sequence>
<keyword evidence="2" id="KW-0547">Nucleotide-binding</keyword>
<geneLocation type="plasmid" evidence="5 6">
    <name>pET49</name>
</geneLocation>
<evidence type="ECO:0000313" key="5">
    <source>
        <dbReference type="EMBL" id="CAO94864.1"/>
    </source>
</evidence>
<dbReference type="Proteomes" id="UP000001726">
    <property type="component" value="Plasmid pET49"/>
</dbReference>
<gene>
    <name evidence="5" type="primary">pilQ</name>
    <name evidence="5" type="ordered locus">ETA_pET490220</name>
</gene>
<dbReference type="InterPro" id="IPR027417">
    <property type="entry name" value="P-loop_NTPase"/>
</dbReference>
<dbReference type="AlphaFoldDB" id="B2VAW1"/>
<dbReference type="InterPro" id="IPR001482">
    <property type="entry name" value="T2SS/T4SS_dom"/>
</dbReference>
<comment type="similarity">
    <text evidence="1">Belongs to the GSP E family.</text>
</comment>
<dbReference type="PANTHER" id="PTHR30258">
    <property type="entry name" value="TYPE II SECRETION SYSTEM PROTEIN GSPE-RELATED"/>
    <property type="match status" value="1"/>
</dbReference>
<feature type="domain" description="Bacterial type II secretion system protein E" evidence="4">
    <location>
        <begin position="105"/>
        <end position="481"/>
    </location>
</feature>
<dbReference type="HOGENOM" id="CLU_013446_2_3_6"/>
<dbReference type="Pfam" id="PF00437">
    <property type="entry name" value="T2SSE"/>
    <property type="match status" value="1"/>
</dbReference>
<evidence type="ECO:0000313" key="6">
    <source>
        <dbReference type="Proteomes" id="UP000001726"/>
    </source>
</evidence>